<evidence type="ECO:0000313" key="2">
    <source>
        <dbReference type="Proteomes" id="UP000789570"/>
    </source>
</evidence>
<dbReference type="Proteomes" id="UP000789570">
    <property type="component" value="Unassembled WGS sequence"/>
</dbReference>
<reference evidence="1" key="1">
    <citation type="submission" date="2021-06" db="EMBL/GenBank/DDBJ databases">
        <authorList>
            <person name="Kallberg Y."/>
            <person name="Tangrot J."/>
            <person name="Rosling A."/>
        </authorList>
    </citation>
    <scope>NUCLEOTIDE SEQUENCE</scope>
    <source>
        <strain evidence="1">UK204</strain>
    </source>
</reference>
<dbReference type="EMBL" id="CAJVPQ010006114">
    <property type="protein sequence ID" value="CAG8680804.1"/>
    <property type="molecule type" value="Genomic_DNA"/>
</dbReference>
<keyword evidence="2" id="KW-1185">Reference proteome</keyword>
<dbReference type="AlphaFoldDB" id="A0A9N9HK52"/>
<accession>A0A9N9HK52</accession>
<protein>
    <submittedName>
        <fullName evidence="1">3694_t:CDS:1</fullName>
    </submittedName>
</protein>
<name>A0A9N9HK52_9GLOM</name>
<comment type="caution">
    <text evidence="1">The sequence shown here is derived from an EMBL/GenBank/DDBJ whole genome shotgun (WGS) entry which is preliminary data.</text>
</comment>
<proteinExistence type="predicted"/>
<gene>
    <name evidence="1" type="ORF">FCALED_LOCUS12495</name>
</gene>
<sequence>MLKVGVKIGKFEIKENMIVTESSGYNIDLKAFTLIDFIEKEYDKLELEELYKNPQHYLNVSFNNNMTTINSQQYSTEFLEFSKLELLKTDKNCKESE</sequence>
<evidence type="ECO:0000313" key="1">
    <source>
        <dbReference type="EMBL" id="CAG8680804.1"/>
    </source>
</evidence>
<organism evidence="1 2">
    <name type="scientific">Funneliformis caledonium</name>
    <dbReference type="NCBI Taxonomy" id="1117310"/>
    <lineage>
        <taxon>Eukaryota</taxon>
        <taxon>Fungi</taxon>
        <taxon>Fungi incertae sedis</taxon>
        <taxon>Mucoromycota</taxon>
        <taxon>Glomeromycotina</taxon>
        <taxon>Glomeromycetes</taxon>
        <taxon>Glomerales</taxon>
        <taxon>Glomeraceae</taxon>
        <taxon>Funneliformis</taxon>
    </lineage>
</organism>